<comment type="catalytic activity">
    <reaction evidence="3">
        <text>a D-aminoacyl-tRNA + H2O = a tRNA + a D-alpha-amino acid + H(+)</text>
        <dbReference type="Rhea" id="RHEA:13953"/>
        <dbReference type="Rhea" id="RHEA-COMP:10123"/>
        <dbReference type="Rhea" id="RHEA-COMP:10124"/>
        <dbReference type="ChEBI" id="CHEBI:15377"/>
        <dbReference type="ChEBI" id="CHEBI:15378"/>
        <dbReference type="ChEBI" id="CHEBI:59871"/>
        <dbReference type="ChEBI" id="CHEBI:78442"/>
        <dbReference type="ChEBI" id="CHEBI:79333"/>
        <dbReference type="EC" id="3.1.1.96"/>
    </reaction>
</comment>
<dbReference type="SUPFAM" id="SSF69500">
    <property type="entry name" value="DTD-like"/>
    <property type="match status" value="1"/>
</dbReference>
<dbReference type="Pfam" id="PF02580">
    <property type="entry name" value="Tyr_Deacylase"/>
    <property type="match status" value="1"/>
</dbReference>
<keyword evidence="6" id="KW-1185">Reference proteome</keyword>
<dbReference type="InterPro" id="IPR023509">
    <property type="entry name" value="DTD-like_sf"/>
</dbReference>
<evidence type="ECO:0000313" key="6">
    <source>
        <dbReference type="Proteomes" id="UP000051494"/>
    </source>
</evidence>
<dbReference type="FunFam" id="3.50.80.10:FF:000001">
    <property type="entry name" value="D-aminoacyl-tRNA deacylase"/>
    <property type="match status" value="1"/>
</dbReference>
<dbReference type="HAMAP" id="MF_00518">
    <property type="entry name" value="Deacylase_Dtd"/>
    <property type="match status" value="1"/>
</dbReference>
<dbReference type="GO" id="GO:0106026">
    <property type="term" value="F:Gly-tRNA(Ala) deacylase activity"/>
    <property type="evidence" value="ECO:0007669"/>
    <property type="project" value="UniProtKB-UniRule"/>
</dbReference>
<comment type="caution">
    <text evidence="4">The sequence shown here is derived from an EMBL/GenBank/DDBJ whole genome shotgun (WGS) entry which is preliminary data.</text>
</comment>
<dbReference type="Gene3D" id="3.50.80.10">
    <property type="entry name" value="D-tyrosyl-tRNA(Tyr) deacylase"/>
    <property type="match status" value="1"/>
</dbReference>
<dbReference type="GO" id="GO:0005737">
    <property type="term" value="C:cytoplasm"/>
    <property type="evidence" value="ECO:0007669"/>
    <property type="project" value="UniProtKB-SubCell"/>
</dbReference>
<dbReference type="Proteomes" id="UP000051494">
    <property type="component" value="Unassembled WGS sequence"/>
</dbReference>
<gene>
    <name evidence="3 4" type="primary">dtd</name>
    <name evidence="5" type="ORF">CC99x_007600</name>
    <name evidence="4" type="ORF">CC99x_02371</name>
</gene>
<keyword evidence="3" id="KW-0694">RNA-binding</keyword>
<evidence type="ECO:0000256" key="2">
    <source>
        <dbReference type="ARBA" id="ARBA00022801"/>
    </source>
</evidence>
<keyword evidence="3" id="KW-0820">tRNA-binding</keyword>
<reference evidence="5" key="2">
    <citation type="journal article" date="2016" name="Genome Announc.">
        <title>Draft Genome Sequences of Two Novel Amoeba-Resistant Intranuclear Bacteria, 'Candidatus Berkiella cookevillensis' and 'Candidatus Berkiella aquae'.</title>
        <authorList>
            <person name="Mehari Y.T."/>
            <person name="Arivett B.A."/>
            <person name="Farone A.L."/>
            <person name="Gunderson J.H."/>
            <person name="Farone M.B."/>
        </authorList>
    </citation>
    <scope>NUCLEOTIDE SEQUENCE</scope>
    <source>
        <strain evidence="5">CC99</strain>
    </source>
</reference>
<evidence type="ECO:0000256" key="1">
    <source>
        <dbReference type="ARBA" id="ARBA00009673"/>
    </source>
</evidence>
<dbReference type="GO" id="GO:0051500">
    <property type="term" value="F:D-tyrosyl-tRNA(Tyr) deacylase activity"/>
    <property type="evidence" value="ECO:0007669"/>
    <property type="project" value="TreeGrafter"/>
</dbReference>
<dbReference type="EC" id="3.1.1.-" evidence="3"/>
<dbReference type="STRING" id="437022.CC99x_02371"/>
<reference evidence="4" key="1">
    <citation type="submission" date="2015-09" db="EMBL/GenBank/DDBJ databases">
        <title>Draft Genome Sequences of Two Novel Amoeba-resistant Intranuclear Bacteria, Candidatus Berkiella cookevillensis and Candidatus Berkiella aquae.</title>
        <authorList>
            <person name="Mehari Y.T."/>
            <person name="Arivett B.A."/>
            <person name="Farone A.L."/>
            <person name="Gunderson J.H."/>
            <person name="Farone M.B."/>
        </authorList>
    </citation>
    <scope>NUCLEOTIDE SEQUENCE [LARGE SCALE GENOMIC DNA]</scope>
    <source>
        <strain evidence="4">CC99</strain>
    </source>
</reference>
<evidence type="ECO:0000313" key="5">
    <source>
        <dbReference type="EMBL" id="MCS5708767.1"/>
    </source>
</evidence>
<dbReference type="GO" id="GO:0043908">
    <property type="term" value="F:Ser(Gly)-tRNA(Ala) hydrolase activity"/>
    <property type="evidence" value="ECO:0007669"/>
    <property type="project" value="UniProtKB-UniRule"/>
</dbReference>
<feature type="short sequence motif" description="Gly-cisPro motif, important for rejection of L-amino acids" evidence="3">
    <location>
        <begin position="142"/>
        <end position="143"/>
    </location>
</feature>
<keyword evidence="3" id="KW-0963">Cytoplasm</keyword>
<organism evidence="4">
    <name type="scientific">Candidatus Berkiella cookevillensis</name>
    <dbReference type="NCBI Taxonomy" id="437022"/>
    <lineage>
        <taxon>Bacteria</taxon>
        <taxon>Pseudomonadati</taxon>
        <taxon>Pseudomonadota</taxon>
        <taxon>Gammaproteobacteria</taxon>
        <taxon>Candidatus Berkiellales</taxon>
        <taxon>Candidatus Berkiellaceae</taxon>
        <taxon>Candidatus Berkiella</taxon>
    </lineage>
</organism>
<comment type="function">
    <text evidence="3">An aminoacyl-tRNA editing enzyme that deacylates mischarged D-aminoacyl-tRNAs. Also deacylates mischarged glycyl-tRNA(Ala), protecting cells against glycine mischarging by AlaRS. Acts via tRNA-based rather than protein-based catalysis; rejects L-amino acids rather than detecting D-amino acids in the active site. By recycling D-aminoacyl-tRNA to D-amino acids and free tRNA molecules, this enzyme counteracts the toxicity associated with the formation of D-aminoacyl-tRNA entities in vivo and helps enforce protein L-homochirality.</text>
</comment>
<proteinExistence type="inferred from homology"/>
<accession>A0A0Q9Y9E4</accession>
<dbReference type="EMBL" id="LKHV01000017">
    <property type="protein sequence ID" value="KRG17403.1"/>
    <property type="molecule type" value="Genomic_DNA"/>
</dbReference>
<dbReference type="PATRIC" id="fig|1590042.3.peg.2428"/>
<comment type="catalytic activity">
    <reaction evidence="3">
        <text>glycyl-tRNA(Ala) + H2O = tRNA(Ala) + glycine + H(+)</text>
        <dbReference type="Rhea" id="RHEA:53744"/>
        <dbReference type="Rhea" id="RHEA-COMP:9657"/>
        <dbReference type="Rhea" id="RHEA-COMP:13640"/>
        <dbReference type="ChEBI" id="CHEBI:15377"/>
        <dbReference type="ChEBI" id="CHEBI:15378"/>
        <dbReference type="ChEBI" id="CHEBI:57305"/>
        <dbReference type="ChEBI" id="CHEBI:78442"/>
        <dbReference type="ChEBI" id="CHEBI:78522"/>
    </reaction>
</comment>
<comment type="domain">
    <text evidence="3">A Gly-cisPro motif from one monomer fits into the active site of the other monomer to allow specific chiral rejection of L-amino acids.</text>
</comment>
<sequence length="153" mass="17030">MIALLQRVSMAEVWIEGKRFNRIEKGLLVFLGIDKNDAQNPLVKTEIARLADKILAYRIFVDEKDLMNLNVMQTSGELLIVSQFTLVADTHKGLRPSFSKAADPKEALPLYEYFIQYLSGQYSKVKTGVFGAKMEVGLVNDGPATFVLSSLSA</sequence>
<dbReference type="GO" id="GO:0000049">
    <property type="term" value="F:tRNA binding"/>
    <property type="evidence" value="ECO:0007669"/>
    <property type="project" value="UniProtKB-UniRule"/>
</dbReference>
<dbReference type="EMBL" id="LKHV02000001">
    <property type="protein sequence ID" value="MCS5708767.1"/>
    <property type="molecule type" value="Genomic_DNA"/>
</dbReference>
<dbReference type="NCBIfam" id="TIGR00256">
    <property type="entry name" value="D-aminoacyl-tRNA deacylase"/>
    <property type="match status" value="1"/>
</dbReference>
<dbReference type="RefSeq" id="WP_057625461.1">
    <property type="nucleotide sequence ID" value="NZ_LKHV02000001.1"/>
</dbReference>
<reference evidence="5" key="3">
    <citation type="submission" date="2021-06" db="EMBL/GenBank/DDBJ databases">
        <title>Genomic Description and Analysis of Intracellular Bacteria, Candidatus Berkiella cookevillensis and Candidatus Berkiella aquae.</title>
        <authorList>
            <person name="Kidane D.T."/>
            <person name="Mehari Y.T."/>
            <person name="Rice F.C."/>
            <person name="Arivett B.A."/>
            <person name="Farone A.L."/>
            <person name="Berk S.G."/>
            <person name="Farone M.B."/>
        </authorList>
    </citation>
    <scope>NUCLEOTIDE SEQUENCE</scope>
    <source>
        <strain evidence="5">CC99</strain>
    </source>
</reference>
<dbReference type="PANTHER" id="PTHR10472">
    <property type="entry name" value="D-TYROSYL-TRNA TYR DEACYLASE"/>
    <property type="match status" value="1"/>
</dbReference>
<comment type="similarity">
    <text evidence="1 3">Belongs to the DTD family.</text>
</comment>
<evidence type="ECO:0000313" key="4">
    <source>
        <dbReference type="EMBL" id="KRG17403.1"/>
    </source>
</evidence>
<evidence type="ECO:0000256" key="3">
    <source>
        <dbReference type="HAMAP-Rule" id="MF_00518"/>
    </source>
</evidence>
<dbReference type="AlphaFoldDB" id="A0A0Q9Y9E4"/>
<dbReference type="GO" id="GO:0019478">
    <property type="term" value="P:D-amino acid catabolic process"/>
    <property type="evidence" value="ECO:0007669"/>
    <property type="project" value="UniProtKB-UniRule"/>
</dbReference>
<dbReference type="InterPro" id="IPR003732">
    <property type="entry name" value="Daa-tRNA_deacyls_DTD"/>
</dbReference>
<comment type="subunit">
    <text evidence="3">Homodimer.</text>
</comment>
<protein>
    <recommendedName>
        <fullName evidence="3">D-aminoacyl-tRNA deacylase</fullName>
        <shortName evidence="3">DTD</shortName>
        <ecNumber evidence="3">3.1.1.96</ecNumber>
    </recommendedName>
    <alternativeName>
        <fullName evidence="3">Gly-tRNA(Ala) deacylase</fullName>
        <ecNumber evidence="3">3.1.1.-</ecNumber>
    </alternativeName>
</protein>
<dbReference type="EC" id="3.1.1.96" evidence="3"/>
<comment type="subcellular location">
    <subcellularLocation>
        <location evidence="3">Cytoplasm</location>
    </subcellularLocation>
</comment>
<dbReference type="OrthoDB" id="9801395at2"/>
<dbReference type="PANTHER" id="PTHR10472:SF5">
    <property type="entry name" value="D-AMINOACYL-TRNA DEACYLASE 1"/>
    <property type="match status" value="1"/>
</dbReference>
<keyword evidence="2 3" id="KW-0378">Hydrolase</keyword>
<name>A0A0Q9Y9E4_9GAMM</name>